<organism evidence="1 2">
    <name type="scientific">Streptomyces laculatispora</name>
    <dbReference type="NCBI Taxonomy" id="887464"/>
    <lineage>
        <taxon>Bacteria</taxon>
        <taxon>Bacillati</taxon>
        <taxon>Actinomycetota</taxon>
        <taxon>Actinomycetes</taxon>
        <taxon>Kitasatosporales</taxon>
        <taxon>Streptomycetaceae</taxon>
        <taxon>Streptomyces</taxon>
    </lineage>
</organism>
<dbReference type="SUPFAM" id="SSF56003">
    <property type="entry name" value="Molybdenum cofactor-binding domain"/>
    <property type="match status" value="1"/>
</dbReference>
<dbReference type="EMBL" id="CP120992">
    <property type="protein sequence ID" value="WLQ39184.1"/>
    <property type="molecule type" value="Genomic_DNA"/>
</dbReference>
<keyword evidence="2" id="KW-1185">Reference proteome</keyword>
<name>A0ABY9HXU7_9ACTN</name>
<dbReference type="RefSeq" id="WP_306085826.1">
    <property type="nucleotide sequence ID" value="NZ_CP120992.1"/>
</dbReference>
<dbReference type="Gene3D" id="3.30.365.10">
    <property type="entry name" value="Aldehyde oxidase/xanthine dehydrogenase, molybdopterin binding domain"/>
    <property type="match status" value="1"/>
</dbReference>
<protein>
    <recommendedName>
        <fullName evidence="3">Aldehyde oxidase/xanthine dehydrogenase second molybdopterin binding domain-containing protein</fullName>
    </recommendedName>
</protein>
<dbReference type="Proteomes" id="UP001229952">
    <property type="component" value="Chromosome"/>
</dbReference>
<reference evidence="1 2" key="1">
    <citation type="submission" date="2023-03" db="EMBL/GenBank/DDBJ databases">
        <title>Isolation and description of six Streptomyces strains from soil environments, able to metabolize different microbial glucans.</title>
        <authorList>
            <person name="Widen T."/>
            <person name="Larsbrink J."/>
        </authorList>
    </citation>
    <scope>NUCLEOTIDE SEQUENCE [LARGE SCALE GENOMIC DNA]</scope>
    <source>
        <strain evidence="1 2">Mut2</strain>
    </source>
</reference>
<gene>
    <name evidence="1" type="ORF">P8A22_03560</name>
</gene>
<sequence length="97" mass="10140">MGHGGLEPSLYEPNLGRWLSTDLAGVPLPVNADIPPAIDIAFIDEFDEYAGPLGSKGIRELGATGVAAAVANAVCDAIGKRVRDLPITPEKLIDLTM</sequence>
<dbReference type="InterPro" id="IPR037165">
    <property type="entry name" value="AldOxase/xan_DH_Mopterin-bd_sf"/>
</dbReference>
<evidence type="ECO:0008006" key="3">
    <source>
        <dbReference type="Google" id="ProtNLM"/>
    </source>
</evidence>
<proteinExistence type="predicted"/>
<evidence type="ECO:0000313" key="2">
    <source>
        <dbReference type="Proteomes" id="UP001229952"/>
    </source>
</evidence>
<accession>A0ABY9HXU7</accession>
<evidence type="ECO:0000313" key="1">
    <source>
        <dbReference type="EMBL" id="WLQ39184.1"/>
    </source>
</evidence>